<dbReference type="OrthoDB" id="435188at2759"/>
<sequence>MPPPRNLSIFSLPPELRLDIFSQCTAFTLLQLSHTCRSIYYEINTHPSIYKTSFGYFNSSDEDREFKSIVLDLARRTSPVSPLDCGRAPLCALLISDLSSDREKDQFLERFGPGEEILRLRGVDNLPEWTFDMVPYNTMSCCDTCLRIKPLKSDFLQYYLELEEDENGQRTKSVCYHWNCVGCVAEDW</sequence>
<dbReference type="InterPro" id="IPR036047">
    <property type="entry name" value="F-box-like_dom_sf"/>
</dbReference>
<dbReference type="AlphaFoldDB" id="A0A3N4HXC0"/>
<dbReference type="InterPro" id="IPR001810">
    <property type="entry name" value="F-box_dom"/>
</dbReference>
<accession>A0A3N4HXC0</accession>
<dbReference type="Pfam" id="PF12937">
    <property type="entry name" value="F-box-like"/>
    <property type="match status" value="1"/>
</dbReference>
<evidence type="ECO:0000313" key="2">
    <source>
        <dbReference type="EMBL" id="RPA78329.1"/>
    </source>
</evidence>
<evidence type="ECO:0000313" key="3">
    <source>
        <dbReference type="Proteomes" id="UP000275078"/>
    </source>
</evidence>
<dbReference type="PROSITE" id="PS50181">
    <property type="entry name" value="FBOX"/>
    <property type="match status" value="1"/>
</dbReference>
<protein>
    <recommendedName>
        <fullName evidence="1">F-box domain-containing protein</fullName>
    </recommendedName>
</protein>
<feature type="domain" description="F-box" evidence="1">
    <location>
        <begin position="6"/>
        <end position="53"/>
    </location>
</feature>
<keyword evidence="3" id="KW-1185">Reference proteome</keyword>
<dbReference type="Proteomes" id="UP000275078">
    <property type="component" value="Unassembled WGS sequence"/>
</dbReference>
<dbReference type="SUPFAM" id="SSF81383">
    <property type="entry name" value="F-box domain"/>
    <property type="match status" value="1"/>
</dbReference>
<name>A0A3N4HXC0_ASCIM</name>
<dbReference type="Gene3D" id="1.20.1280.50">
    <property type="match status" value="1"/>
</dbReference>
<reference evidence="2 3" key="1">
    <citation type="journal article" date="2018" name="Nat. Ecol. Evol.">
        <title>Pezizomycetes genomes reveal the molecular basis of ectomycorrhizal truffle lifestyle.</title>
        <authorList>
            <person name="Murat C."/>
            <person name="Payen T."/>
            <person name="Noel B."/>
            <person name="Kuo A."/>
            <person name="Morin E."/>
            <person name="Chen J."/>
            <person name="Kohler A."/>
            <person name="Krizsan K."/>
            <person name="Balestrini R."/>
            <person name="Da Silva C."/>
            <person name="Montanini B."/>
            <person name="Hainaut M."/>
            <person name="Levati E."/>
            <person name="Barry K.W."/>
            <person name="Belfiori B."/>
            <person name="Cichocki N."/>
            <person name="Clum A."/>
            <person name="Dockter R.B."/>
            <person name="Fauchery L."/>
            <person name="Guy J."/>
            <person name="Iotti M."/>
            <person name="Le Tacon F."/>
            <person name="Lindquist E.A."/>
            <person name="Lipzen A."/>
            <person name="Malagnac F."/>
            <person name="Mello A."/>
            <person name="Molinier V."/>
            <person name="Miyauchi S."/>
            <person name="Poulain J."/>
            <person name="Riccioni C."/>
            <person name="Rubini A."/>
            <person name="Sitrit Y."/>
            <person name="Splivallo R."/>
            <person name="Traeger S."/>
            <person name="Wang M."/>
            <person name="Zifcakova L."/>
            <person name="Wipf D."/>
            <person name="Zambonelli A."/>
            <person name="Paolocci F."/>
            <person name="Nowrousian M."/>
            <person name="Ottonello S."/>
            <person name="Baldrian P."/>
            <person name="Spatafora J.W."/>
            <person name="Henrissat B."/>
            <person name="Nagy L.G."/>
            <person name="Aury J.M."/>
            <person name="Wincker P."/>
            <person name="Grigoriev I.V."/>
            <person name="Bonfante P."/>
            <person name="Martin F.M."/>
        </authorList>
    </citation>
    <scope>NUCLEOTIDE SEQUENCE [LARGE SCALE GENOMIC DNA]</scope>
    <source>
        <strain evidence="2 3">RN42</strain>
    </source>
</reference>
<dbReference type="EMBL" id="ML119712">
    <property type="protein sequence ID" value="RPA78329.1"/>
    <property type="molecule type" value="Genomic_DNA"/>
</dbReference>
<proteinExistence type="predicted"/>
<evidence type="ECO:0000259" key="1">
    <source>
        <dbReference type="PROSITE" id="PS50181"/>
    </source>
</evidence>
<gene>
    <name evidence="2" type="ORF">BJ508DRAFT_416573</name>
</gene>
<organism evidence="2 3">
    <name type="scientific">Ascobolus immersus RN42</name>
    <dbReference type="NCBI Taxonomy" id="1160509"/>
    <lineage>
        <taxon>Eukaryota</taxon>
        <taxon>Fungi</taxon>
        <taxon>Dikarya</taxon>
        <taxon>Ascomycota</taxon>
        <taxon>Pezizomycotina</taxon>
        <taxon>Pezizomycetes</taxon>
        <taxon>Pezizales</taxon>
        <taxon>Ascobolaceae</taxon>
        <taxon>Ascobolus</taxon>
    </lineage>
</organism>